<dbReference type="InterPro" id="IPR011600">
    <property type="entry name" value="Pept_C14_caspase"/>
</dbReference>
<dbReference type="AlphaFoldDB" id="A0A8W8JSF1"/>
<proteinExistence type="inferred from homology"/>
<dbReference type="GO" id="GO:0004197">
    <property type="term" value="F:cysteine-type endopeptidase activity"/>
    <property type="evidence" value="ECO:0007669"/>
    <property type="project" value="InterPro"/>
</dbReference>
<dbReference type="PRINTS" id="PR00376">
    <property type="entry name" value="IL1BCENZYME"/>
</dbReference>
<dbReference type="SUPFAM" id="SSF52129">
    <property type="entry name" value="Caspase-like"/>
    <property type="match status" value="1"/>
</dbReference>
<dbReference type="PROSITE" id="PS01122">
    <property type="entry name" value="CASPASE_CYS"/>
    <property type="match status" value="1"/>
</dbReference>
<dbReference type="InterPro" id="IPR001315">
    <property type="entry name" value="CARD"/>
</dbReference>
<dbReference type="GO" id="GO:0006915">
    <property type="term" value="P:apoptotic process"/>
    <property type="evidence" value="ECO:0007669"/>
    <property type="project" value="UniProtKB-KW"/>
</dbReference>
<feature type="active site" evidence="7">
    <location>
        <position position="260"/>
    </location>
</feature>
<dbReference type="EnsemblMetazoa" id="G20679.5">
    <property type="protein sequence ID" value="G20679.5:cds"/>
    <property type="gene ID" value="G20679"/>
</dbReference>
<evidence type="ECO:0000259" key="10">
    <source>
        <dbReference type="PROSITE" id="PS50207"/>
    </source>
</evidence>
<dbReference type="CDD" id="cd01671">
    <property type="entry name" value="CARD"/>
    <property type="match status" value="1"/>
</dbReference>
<keyword evidence="5" id="KW-0788">Thiol protease</keyword>
<evidence type="ECO:0000313" key="13">
    <source>
        <dbReference type="EnsemblMetazoa" id="G20679.5:cds"/>
    </source>
</evidence>
<evidence type="ECO:0000256" key="8">
    <source>
        <dbReference type="RuleBase" id="RU003971"/>
    </source>
</evidence>
<dbReference type="SUPFAM" id="SSF47986">
    <property type="entry name" value="DEATH domain"/>
    <property type="match status" value="1"/>
</dbReference>
<feature type="domain" description="Caspase family p10" evidence="10">
    <location>
        <begin position="351"/>
        <end position="435"/>
    </location>
</feature>
<dbReference type="InterPro" id="IPR015917">
    <property type="entry name" value="Pept_C14A"/>
</dbReference>
<dbReference type="InterPro" id="IPR029030">
    <property type="entry name" value="Caspase-like_dom_sf"/>
</dbReference>
<feature type="domain" description="Caspase family p20" evidence="11">
    <location>
        <begin position="171"/>
        <end position="307"/>
    </location>
</feature>
<evidence type="ECO:0000256" key="6">
    <source>
        <dbReference type="ARBA" id="ARBA00023145"/>
    </source>
</evidence>
<feature type="active site" evidence="7">
    <location>
        <position position="303"/>
    </location>
</feature>
<feature type="region of interest" description="Disordered" evidence="9">
    <location>
        <begin position="115"/>
        <end position="136"/>
    </location>
</feature>
<keyword evidence="2" id="KW-0645">Protease</keyword>
<feature type="domain" description="CARD" evidence="12">
    <location>
        <begin position="25"/>
        <end position="115"/>
    </location>
</feature>
<evidence type="ECO:0000256" key="7">
    <source>
        <dbReference type="PIRSR" id="PIRSR038001-1"/>
    </source>
</evidence>
<organism evidence="13 14">
    <name type="scientific">Magallana gigas</name>
    <name type="common">Pacific oyster</name>
    <name type="synonym">Crassostrea gigas</name>
    <dbReference type="NCBI Taxonomy" id="29159"/>
    <lineage>
        <taxon>Eukaryota</taxon>
        <taxon>Metazoa</taxon>
        <taxon>Spiralia</taxon>
        <taxon>Lophotrochozoa</taxon>
        <taxon>Mollusca</taxon>
        <taxon>Bivalvia</taxon>
        <taxon>Autobranchia</taxon>
        <taxon>Pteriomorphia</taxon>
        <taxon>Ostreida</taxon>
        <taxon>Ostreoidea</taxon>
        <taxon>Ostreidae</taxon>
        <taxon>Magallana</taxon>
    </lineage>
</organism>
<dbReference type="PANTHER" id="PTHR47901">
    <property type="entry name" value="CASPASE RECRUITMENT DOMAIN-CONTAINING PROTEIN 18"/>
    <property type="match status" value="1"/>
</dbReference>
<evidence type="ECO:0000313" key="14">
    <source>
        <dbReference type="Proteomes" id="UP000005408"/>
    </source>
</evidence>
<dbReference type="PIRSF" id="PIRSF038001">
    <property type="entry name" value="Caspase_ICE"/>
    <property type="match status" value="1"/>
</dbReference>
<evidence type="ECO:0000256" key="5">
    <source>
        <dbReference type="ARBA" id="ARBA00022807"/>
    </source>
</evidence>
<evidence type="ECO:0000256" key="4">
    <source>
        <dbReference type="ARBA" id="ARBA00022801"/>
    </source>
</evidence>
<dbReference type="PANTHER" id="PTHR47901:SF8">
    <property type="entry name" value="CASPASE-3"/>
    <property type="match status" value="1"/>
</dbReference>
<name>A0A8W8JSF1_MAGGI</name>
<dbReference type="InterPro" id="IPR033139">
    <property type="entry name" value="Caspase_cys_AS"/>
</dbReference>
<dbReference type="Proteomes" id="UP000005408">
    <property type="component" value="Unassembled WGS sequence"/>
</dbReference>
<keyword evidence="14" id="KW-1185">Reference proteome</keyword>
<keyword evidence="3" id="KW-0053">Apoptosis</keyword>
<accession>A0A8W8JSF1</accession>
<dbReference type="PROSITE" id="PS01121">
    <property type="entry name" value="CASPASE_HIS"/>
    <property type="match status" value="1"/>
</dbReference>
<protein>
    <recommendedName>
        <fullName evidence="15">Caspase-2</fullName>
    </recommendedName>
</protein>
<dbReference type="InterPro" id="IPR016129">
    <property type="entry name" value="Caspase_his_AS"/>
</dbReference>
<dbReference type="InterPro" id="IPR002138">
    <property type="entry name" value="Pept_C14_p10"/>
</dbReference>
<dbReference type="SMART" id="SM00114">
    <property type="entry name" value="CARD"/>
    <property type="match status" value="1"/>
</dbReference>
<reference evidence="13" key="1">
    <citation type="submission" date="2022-08" db="UniProtKB">
        <authorList>
            <consortium name="EnsemblMetazoa"/>
        </authorList>
    </citation>
    <scope>IDENTIFICATION</scope>
    <source>
        <strain evidence="13">05x7-T-G4-1.051#20</strain>
    </source>
</reference>
<dbReference type="SMART" id="SM00115">
    <property type="entry name" value="CASc"/>
    <property type="match status" value="1"/>
</dbReference>
<evidence type="ECO:0000256" key="9">
    <source>
        <dbReference type="SAM" id="MobiDB-lite"/>
    </source>
</evidence>
<dbReference type="Pfam" id="PF00619">
    <property type="entry name" value="CARD"/>
    <property type="match status" value="1"/>
</dbReference>
<comment type="similarity">
    <text evidence="1 8">Belongs to the peptidase C14A family.</text>
</comment>
<evidence type="ECO:0000256" key="1">
    <source>
        <dbReference type="ARBA" id="ARBA00010134"/>
    </source>
</evidence>
<evidence type="ECO:0008006" key="15">
    <source>
        <dbReference type="Google" id="ProtNLM"/>
    </source>
</evidence>
<dbReference type="GO" id="GO:0006508">
    <property type="term" value="P:proteolysis"/>
    <property type="evidence" value="ECO:0007669"/>
    <property type="project" value="UniProtKB-KW"/>
</dbReference>
<dbReference type="InterPro" id="IPR002398">
    <property type="entry name" value="Pept_C14"/>
</dbReference>
<dbReference type="PROSITE" id="PS50208">
    <property type="entry name" value="CASPASE_P20"/>
    <property type="match status" value="1"/>
</dbReference>
<dbReference type="Gene3D" id="1.10.533.10">
    <property type="entry name" value="Death Domain, Fas"/>
    <property type="match status" value="1"/>
</dbReference>
<evidence type="ECO:0000256" key="2">
    <source>
        <dbReference type="ARBA" id="ARBA00022670"/>
    </source>
</evidence>
<dbReference type="InterPro" id="IPR011029">
    <property type="entry name" value="DEATH-like_dom_sf"/>
</dbReference>
<evidence type="ECO:0000259" key="12">
    <source>
        <dbReference type="PROSITE" id="PS50209"/>
    </source>
</evidence>
<dbReference type="GO" id="GO:0042981">
    <property type="term" value="P:regulation of apoptotic process"/>
    <property type="evidence" value="ECO:0007669"/>
    <property type="project" value="InterPro"/>
</dbReference>
<dbReference type="PROSITE" id="PS50209">
    <property type="entry name" value="CARD"/>
    <property type="match status" value="1"/>
</dbReference>
<dbReference type="CDD" id="cd00032">
    <property type="entry name" value="CASc"/>
    <property type="match status" value="1"/>
</dbReference>
<evidence type="ECO:0000256" key="3">
    <source>
        <dbReference type="ARBA" id="ARBA00022703"/>
    </source>
</evidence>
<dbReference type="PROSITE" id="PS50207">
    <property type="entry name" value="CASPASE_P10"/>
    <property type="match status" value="1"/>
</dbReference>
<dbReference type="Gene3D" id="3.40.50.1460">
    <property type="match status" value="1"/>
</dbReference>
<dbReference type="Pfam" id="PF00656">
    <property type="entry name" value="Peptidase_C14"/>
    <property type="match status" value="1"/>
</dbReference>
<keyword evidence="6" id="KW-0865">Zymogen</keyword>
<evidence type="ECO:0000259" key="11">
    <source>
        <dbReference type="PROSITE" id="PS50208"/>
    </source>
</evidence>
<dbReference type="InterPro" id="IPR001309">
    <property type="entry name" value="Pept_C14_p20"/>
</dbReference>
<sequence length="452" mass="51381">MISHCVYDQTSVTIFRIAPRNSWIMEDADRRVLQVNRTFLVKNIANPDDVANELFSNEIFTEGMKDEVEVEKLKEKKVRKLLDILPRRGPEAFQIFIKVLQDTNNDHVALKLKSGISPQNNSHHRQEDGEDDLPQTWPDPLSLEGRLTVKPLTCPASRFQKTGCYKMGRRPRGRVLIINNKIFFGPLEEDENGKKRVTLATREGTEQDERKIQEVFEQMFFVVDVHMDKKGEEIKALLKEEVKKDFHHKADCFVLVIMTHGTSGAIYGVDGKTVSIEEIKMLLNGENFPAMADKPKVLLIQACRGETKDEGVKETAADIEKEIKSTGEILKDLSLNTVSDSKSESVTATMSHMVVAMASTLGMVSYRNKIYGSWFLTAVAYVFAKYSHTNDIHQMLTKVNQLVSRGRAKDNKQNKEFVAISESSYTLSKDLYFCPGYFIEEVPQSRIQQASF</sequence>
<keyword evidence="4" id="KW-0378">Hydrolase</keyword>